<dbReference type="EMBL" id="KE503207">
    <property type="protein sequence ID" value="EPX72915.1"/>
    <property type="molecule type" value="Genomic_DNA"/>
</dbReference>
<organism evidence="2 3">
    <name type="scientific">Schizosaccharomyces octosporus (strain yFS286)</name>
    <name type="common">Fission yeast</name>
    <name type="synonym">Octosporomyces octosporus</name>
    <dbReference type="NCBI Taxonomy" id="483514"/>
    <lineage>
        <taxon>Eukaryota</taxon>
        <taxon>Fungi</taxon>
        <taxon>Dikarya</taxon>
        <taxon>Ascomycota</taxon>
        <taxon>Taphrinomycotina</taxon>
        <taxon>Schizosaccharomycetes</taxon>
        <taxon>Schizosaccharomycetales</taxon>
        <taxon>Schizosaccharomycetaceae</taxon>
        <taxon>Schizosaccharomyces</taxon>
    </lineage>
</organism>
<dbReference type="HOGENOM" id="CLU_553375_0_0_1"/>
<sequence>MKKDNDEAYDKFLIWLAQNDFYISSKIQITKNAVAGRGIVSSQTISPPEVLASFDKSFVLSPKNSYFSPLLSTLCYDAGVSGKTKTHSYATQSDHLANVRLTLALLLEKSLGENSFWKPYLDTLDEVVIPDSILLWDDDRNRLKGTTVYENSNNVLKIYYDQYKELVLPFFKKFKSLPISCPSWLKYLQTCILTQSRCFYIDDYHQLSLVPFVDIFNHQSNPEVAFLQCSNFTGDSPGDDEPTDYSRCNFLLNAVIQQGYEIFNCFGSFCADELLIQYGFLDPTCEIWQVDLERTLRSLFKEPFRQWKQYFDLKSLHDSHDEYCKLILRESSNSSRNILSRHHKSLCIFKKYGPSFATFSFVCFLVYNSYMKSRTITTSHFPFSKFERSLWNLHIRNMSAKEPKLEQELIALYADVLKTLHSIYEIRKSQYGNGGLSASDYKFLLDNSSFEHESHSFIAIKVFHNELSVLESELQRCIEIQSNLLKAIKEN</sequence>
<dbReference type="GO" id="GO:0032259">
    <property type="term" value="P:methylation"/>
    <property type="evidence" value="ECO:0007669"/>
    <property type="project" value="UniProtKB-KW"/>
</dbReference>
<dbReference type="InterPro" id="IPR046341">
    <property type="entry name" value="SET_dom_sf"/>
</dbReference>
<dbReference type="Proteomes" id="UP000016088">
    <property type="component" value="Unassembled WGS sequence"/>
</dbReference>
<gene>
    <name evidence="2" type="ORF">SOCG_00677</name>
</gene>
<dbReference type="VEuPathDB" id="FungiDB:SOCG_00677"/>
<feature type="domain" description="SET" evidence="1">
    <location>
        <begin position="25"/>
        <end position="267"/>
    </location>
</feature>
<keyword evidence="2" id="KW-0489">Methyltransferase</keyword>
<accession>S9R3F8</accession>
<reference evidence="2 3" key="1">
    <citation type="journal article" date="2011" name="Science">
        <title>Comparative functional genomics of the fission yeasts.</title>
        <authorList>
            <person name="Rhind N."/>
            <person name="Chen Z."/>
            <person name="Yassour M."/>
            <person name="Thompson D.A."/>
            <person name="Haas B.J."/>
            <person name="Habib N."/>
            <person name="Wapinski I."/>
            <person name="Roy S."/>
            <person name="Lin M.F."/>
            <person name="Heiman D.I."/>
            <person name="Young S.K."/>
            <person name="Furuya K."/>
            <person name="Guo Y."/>
            <person name="Pidoux A."/>
            <person name="Chen H.M."/>
            <person name="Robbertse B."/>
            <person name="Goldberg J.M."/>
            <person name="Aoki K."/>
            <person name="Bayne E.H."/>
            <person name="Berlin A.M."/>
            <person name="Desjardins C.A."/>
            <person name="Dobbs E."/>
            <person name="Dukaj L."/>
            <person name="Fan L."/>
            <person name="FitzGerald M.G."/>
            <person name="French C."/>
            <person name="Gujja S."/>
            <person name="Hansen K."/>
            <person name="Keifenheim D."/>
            <person name="Levin J.Z."/>
            <person name="Mosher R.A."/>
            <person name="Mueller C.A."/>
            <person name="Pfiffner J."/>
            <person name="Priest M."/>
            <person name="Russ C."/>
            <person name="Smialowska A."/>
            <person name="Swoboda P."/>
            <person name="Sykes S.M."/>
            <person name="Vaughn M."/>
            <person name="Vengrova S."/>
            <person name="Yoder R."/>
            <person name="Zeng Q."/>
            <person name="Allshire R."/>
            <person name="Baulcombe D."/>
            <person name="Birren B.W."/>
            <person name="Brown W."/>
            <person name="Ekwall K."/>
            <person name="Kellis M."/>
            <person name="Leatherwood J."/>
            <person name="Levin H."/>
            <person name="Margalit H."/>
            <person name="Martienssen R."/>
            <person name="Nieduszynski C.A."/>
            <person name="Spatafora J.W."/>
            <person name="Friedman N."/>
            <person name="Dalgaard J.Z."/>
            <person name="Baumann P."/>
            <person name="Niki H."/>
            <person name="Regev A."/>
            <person name="Nusbaum C."/>
        </authorList>
    </citation>
    <scope>NUCLEOTIDE SEQUENCE [LARGE SCALE GENOMIC DNA]</scope>
    <source>
        <strain evidence="3">yFS286</strain>
    </source>
</reference>
<dbReference type="OMA" id="GSFCADE"/>
<keyword evidence="2" id="KW-0808">Transferase</keyword>
<dbReference type="RefSeq" id="XP_013018551.1">
    <property type="nucleotide sequence ID" value="XM_013163097.1"/>
</dbReference>
<dbReference type="SUPFAM" id="SSF82199">
    <property type="entry name" value="SET domain"/>
    <property type="match status" value="1"/>
</dbReference>
<keyword evidence="3" id="KW-1185">Reference proteome</keyword>
<dbReference type="InterPro" id="IPR050600">
    <property type="entry name" value="SETD3_SETD6_MTase"/>
</dbReference>
<dbReference type="OrthoDB" id="441812at2759"/>
<dbReference type="PANTHER" id="PTHR13271">
    <property type="entry name" value="UNCHARACTERIZED PUTATIVE METHYLTRANSFERASE"/>
    <property type="match status" value="1"/>
</dbReference>
<evidence type="ECO:0000259" key="1">
    <source>
        <dbReference type="PROSITE" id="PS50280"/>
    </source>
</evidence>
<dbReference type="Gene3D" id="3.90.1410.10">
    <property type="entry name" value="set domain protein methyltransferase, domain 1"/>
    <property type="match status" value="1"/>
</dbReference>
<proteinExistence type="predicted"/>
<dbReference type="eggNOG" id="KOG1337">
    <property type="taxonomic scope" value="Eukaryota"/>
</dbReference>
<name>S9R3F8_SCHOY</name>
<evidence type="ECO:0000313" key="3">
    <source>
        <dbReference type="Proteomes" id="UP000016088"/>
    </source>
</evidence>
<dbReference type="AlphaFoldDB" id="S9R3F8"/>
<dbReference type="GO" id="GO:0016279">
    <property type="term" value="F:protein-lysine N-methyltransferase activity"/>
    <property type="evidence" value="ECO:0007669"/>
    <property type="project" value="TreeGrafter"/>
</dbReference>
<dbReference type="GO" id="GO:0005634">
    <property type="term" value="C:nucleus"/>
    <property type="evidence" value="ECO:0007669"/>
    <property type="project" value="TreeGrafter"/>
</dbReference>
<dbReference type="CDD" id="cd10527">
    <property type="entry name" value="SET_LSMT"/>
    <property type="match status" value="1"/>
</dbReference>
<dbReference type="GeneID" id="25029661"/>
<dbReference type="InterPro" id="IPR001214">
    <property type="entry name" value="SET_dom"/>
</dbReference>
<protein>
    <submittedName>
        <fullName evidence="2">Lysine methyltransferase</fullName>
    </submittedName>
</protein>
<dbReference type="PROSITE" id="PS50280">
    <property type="entry name" value="SET"/>
    <property type="match status" value="1"/>
</dbReference>
<evidence type="ECO:0000313" key="2">
    <source>
        <dbReference type="EMBL" id="EPX72915.1"/>
    </source>
</evidence>
<dbReference type="PANTHER" id="PTHR13271:SF34">
    <property type="entry name" value="N-LYSINE METHYLTRANSFERASE SETD6"/>
    <property type="match status" value="1"/>
</dbReference>